<comment type="similarity">
    <text evidence="2 9">Belongs to the peptidase C19 family.</text>
</comment>
<dbReference type="PROSITE" id="PS50271">
    <property type="entry name" value="ZF_UBP"/>
    <property type="match status" value="1"/>
</dbReference>
<keyword evidence="6 9" id="KW-0788">Thiol protease</keyword>
<evidence type="ECO:0000256" key="3">
    <source>
        <dbReference type="ARBA" id="ARBA00022670"/>
    </source>
</evidence>
<evidence type="ECO:0000256" key="6">
    <source>
        <dbReference type="ARBA" id="ARBA00022807"/>
    </source>
</evidence>
<dbReference type="InterPro" id="IPR028889">
    <property type="entry name" value="USP"/>
</dbReference>
<evidence type="ECO:0000256" key="1">
    <source>
        <dbReference type="ARBA" id="ARBA00000707"/>
    </source>
</evidence>
<dbReference type="InterPro" id="IPR009060">
    <property type="entry name" value="UBA-like_sf"/>
</dbReference>
<evidence type="ECO:0000259" key="12">
    <source>
        <dbReference type="PROSITE" id="PS50235"/>
    </source>
</evidence>
<feature type="region of interest" description="Disordered" evidence="10">
    <location>
        <begin position="403"/>
        <end position="430"/>
    </location>
</feature>
<organism evidence="14 15">
    <name type="scientific">Tetraparma gracilis</name>
    <dbReference type="NCBI Taxonomy" id="2962635"/>
    <lineage>
        <taxon>Eukaryota</taxon>
        <taxon>Sar</taxon>
        <taxon>Stramenopiles</taxon>
        <taxon>Ochrophyta</taxon>
        <taxon>Bolidophyceae</taxon>
        <taxon>Parmales</taxon>
        <taxon>Triparmaceae</taxon>
        <taxon>Tetraparma</taxon>
    </lineage>
</organism>
<dbReference type="InterPro" id="IPR038765">
    <property type="entry name" value="Papain-like_cys_pep_sf"/>
</dbReference>
<comment type="caution">
    <text evidence="14">The sequence shown here is derived from an EMBL/GenBank/DDBJ whole genome shotgun (WGS) entry which is preliminary data.</text>
</comment>
<dbReference type="Pfam" id="PF00627">
    <property type="entry name" value="UBA"/>
    <property type="match status" value="1"/>
</dbReference>
<gene>
    <name evidence="14" type="ORF">TeGR_g3921</name>
</gene>
<comment type="catalytic activity">
    <reaction evidence="1 9">
        <text>Thiol-dependent hydrolysis of ester, thioester, amide, peptide and isopeptide bonds formed by the C-terminal Gly of ubiquitin (a 76-residue protein attached to proteins as an intracellular targeting signal).</text>
        <dbReference type="EC" id="3.4.19.12"/>
    </reaction>
</comment>
<dbReference type="Gene3D" id="1.10.8.10">
    <property type="entry name" value="DNA helicase RuvA subunit, C-terminal domain"/>
    <property type="match status" value="2"/>
</dbReference>
<dbReference type="SUPFAM" id="SSF57850">
    <property type="entry name" value="RING/U-box"/>
    <property type="match status" value="1"/>
</dbReference>
<dbReference type="EC" id="3.4.19.12" evidence="9"/>
<keyword evidence="9" id="KW-0378">Hydrolase</keyword>
<evidence type="ECO:0000256" key="4">
    <source>
        <dbReference type="ARBA" id="ARBA00022723"/>
    </source>
</evidence>
<evidence type="ECO:0000313" key="15">
    <source>
        <dbReference type="Proteomes" id="UP001165060"/>
    </source>
</evidence>
<dbReference type="PROSITE" id="PS50235">
    <property type="entry name" value="USP_3"/>
    <property type="match status" value="1"/>
</dbReference>
<keyword evidence="7" id="KW-0862">Zinc</keyword>
<dbReference type="Gene3D" id="3.30.40.10">
    <property type="entry name" value="Zinc/RING finger domain, C3HC4 (zinc finger)"/>
    <property type="match status" value="1"/>
</dbReference>
<dbReference type="SUPFAM" id="SSF46934">
    <property type="entry name" value="UBA-like"/>
    <property type="match status" value="1"/>
</dbReference>
<dbReference type="EMBL" id="BRYB01006481">
    <property type="protein sequence ID" value="GMI58646.1"/>
    <property type="molecule type" value="Genomic_DNA"/>
</dbReference>
<keyword evidence="3 9" id="KW-0645">Protease</keyword>
<feature type="domain" description="USP" evidence="12">
    <location>
        <begin position="337"/>
        <end position="857"/>
    </location>
</feature>
<protein>
    <recommendedName>
        <fullName evidence="9">Ubiquitin carboxyl-terminal hydrolase</fullName>
        <ecNumber evidence="9">3.4.19.12</ecNumber>
    </recommendedName>
</protein>
<dbReference type="InterPro" id="IPR001394">
    <property type="entry name" value="Peptidase_C19_UCH"/>
</dbReference>
<keyword evidence="15" id="KW-1185">Reference proteome</keyword>
<dbReference type="PANTHER" id="PTHR24006:SF664">
    <property type="entry name" value="UBIQUITIN CARBOXYL-TERMINAL HYDROLASE"/>
    <property type="match status" value="1"/>
</dbReference>
<dbReference type="SMART" id="SM00290">
    <property type="entry name" value="ZnF_UBP"/>
    <property type="match status" value="1"/>
</dbReference>
<feature type="domain" description="UBP-type" evidence="13">
    <location>
        <begin position="175"/>
        <end position="295"/>
    </location>
</feature>
<name>A0ABQ6NCZ5_9STRA</name>
<evidence type="ECO:0000259" key="11">
    <source>
        <dbReference type="PROSITE" id="PS50030"/>
    </source>
</evidence>
<dbReference type="InterPro" id="IPR050164">
    <property type="entry name" value="Peptidase_C19"/>
</dbReference>
<evidence type="ECO:0000256" key="10">
    <source>
        <dbReference type="SAM" id="MobiDB-lite"/>
    </source>
</evidence>
<accession>A0ABQ6NCZ5</accession>
<dbReference type="Proteomes" id="UP001165060">
    <property type="component" value="Unassembled WGS sequence"/>
</dbReference>
<evidence type="ECO:0000313" key="14">
    <source>
        <dbReference type="EMBL" id="GMI58646.1"/>
    </source>
</evidence>
<dbReference type="SUPFAM" id="SSF54001">
    <property type="entry name" value="Cysteine proteinases"/>
    <property type="match status" value="1"/>
</dbReference>
<keyword evidence="5 8" id="KW-0863">Zinc-finger</keyword>
<evidence type="ECO:0000256" key="8">
    <source>
        <dbReference type="PROSITE-ProRule" id="PRU00502"/>
    </source>
</evidence>
<dbReference type="Pfam" id="PF00443">
    <property type="entry name" value="UCH"/>
    <property type="match status" value="1"/>
</dbReference>
<evidence type="ECO:0000256" key="5">
    <source>
        <dbReference type="ARBA" id="ARBA00022771"/>
    </source>
</evidence>
<dbReference type="InterPro" id="IPR001607">
    <property type="entry name" value="Znf_UBP"/>
</dbReference>
<dbReference type="Pfam" id="PF02148">
    <property type="entry name" value="zf-UBP"/>
    <property type="match status" value="1"/>
</dbReference>
<dbReference type="InterPro" id="IPR013083">
    <property type="entry name" value="Znf_RING/FYVE/PHD"/>
</dbReference>
<evidence type="ECO:0000259" key="13">
    <source>
        <dbReference type="PROSITE" id="PS50271"/>
    </source>
</evidence>
<dbReference type="PROSITE" id="PS50030">
    <property type="entry name" value="UBA"/>
    <property type="match status" value="1"/>
</dbReference>
<evidence type="ECO:0000256" key="9">
    <source>
        <dbReference type="RuleBase" id="RU366025"/>
    </source>
</evidence>
<dbReference type="InterPro" id="IPR018200">
    <property type="entry name" value="USP_CS"/>
</dbReference>
<feature type="compositionally biased region" description="Low complexity" evidence="10">
    <location>
        <begin position="403"/>
        <end position="414"/>
    </location>
</feature>
<feature type="compositionally biased region" description="Basic and acidic residues" evidence="10">
    <location>
        <begin position="534"/>
        <end position="548"/>
    </location>
</feature>
<feature type="domain" description="UBA" evidence="11">
    <location>
        <begin position="656"/>
        <end position="697"/>
    </location>
</feature>
<proteinExistence type="inferred from homology"/>
<dbReference type="PROSITE" id="PS00972">
    <property type="entry name" value="USP_1"/>
    <property type="match status" value="1"/>
</dbReference>
<keyword evidence="4" id="KW-0479">Metal-binding</keyword>
<reference evidence="14 15" key="1">
    <citation type="journal article" date="2023" name="Commun. Biol.">
        <title>Genome analysis of Parmales, the sister group of diatoms, reveals the evolutionary specialization of diatoms from phago-mixotrophs to photoautotrophs.</title>
        <authorList>
            <person name="Ban H."/>
            <person name="Sato S."/>
            <person name="Yoshikawa S."/>
            <person name="Yamada K."/>
            <person name="Nakamura Y."/>
            <person name="Ichinomiya M."/>
            <person name="Sato N."/>
            <person name="Blanc-Mathieu R."/>
            <person name="Endo H."/>
            <person name="Kuwata A."/>
            <person name="Ogata H."/>
        </authorList>
    </citation>
    <scope>NUCLEOTIDE SEQUENCE [LARGE SCALE GENOMIC DNA]</scope>
</reference>
<dbReference type="PANTHER" id="PTHR24006">
    <property type="entry name" value="UBIQUITIN CARBOXYL-TERMINAL HYDROLASE"/>
    <property type="match status" value="1"/>
</dbReference>
<evidence type="ECO:0000256" key="2">
    <source>
        <dbReference type="ARBA" id="ARBA00009085"/>
    </source>
</evidence>
<sequence length="857" mass="91146">MSFSSAAAPHLASLPSSPPSRYANHLGASVYSYSSQSTLTSLSSRSFGLTVTLAEVSEPGIYLRQDARREVNPDAMDAPAPETLTDLVSVAGVDKFLTITTSTLVVVATAPAPAIAASSPPLPSHKDPAALGAFFLSLDLPPLRALCVSLLTTPTAETVAALETAGLAFEDDDRKVSKYAADLPFVDNGVSVSADPSSWTCEAFPDKYAGDGNLWMNLSDGFIGGGRRNWDGSGGTGGGLKHYEDTGSKFPLAVKLGTISESLDKVDVFSYAKDEDGMVTVPNLRELLEKRGFKLGGVSRTAKTMAELELELNKTYDFSQITEGGEDLIPVHAPGLVGLRNLGNSCYMNSVVQVLNQIPAVRDKFPPALIEGAAKSGQDPSDDAVLQMSKLMSALRSKVNPAKARTPEAAAALSAPPPAPSAPEDPQDPEYSIEPYSFRSCFGRDHPEFSTGQQQDAAEYLRHLLNVLARSEMKSGLGVSADLFRFDVEKRQVCDVDGSVRYSKEGADCILTLSQLPMDKAVWPEGSPAAAAAENKEPEGKKLKSDEEEKEVIPRLTIQDALDLFVAPSTVENVEFSHLGGQRCNATVTVGLANFPDYLFVQLNKTELDTVTWAHKKIKVDIAMPDELDMTKYRSTKVEGEVIAPDKPAAAPAGPTFNEDVLSQLMGMGFSENGCKRAMLATGGADVESTCTYIFSHMEDPGFNDPLPENAAAAAAAAPSSSSSSAADEGLVQELVANLGMFSADHVRAVLAHNGNDGPRAADWLFSHMDSLDADVAALSSPAAEPAAPPPPENLSDGAGVYQLVGFISHVGANTTCGHYVCHVKVDGRWVICNDDKVALSKKTPLEKGFVYCYRRK</sequence>
<dbReference type="PROSITE" id="PS00973">
    <property type="entry name" value="USP_2"/>
    <property type="match status" value="1"/>
</dbReference>
<dbReference type="Gene3D" id="3.90.70.10">
    <property type="entry name" value="Cysteine proteinases"/>
    <property type="match status" value="1"/>
</dbReference>
<feature type="region of interest" description="Disordered" evidence="10">
    <location>
        <begin position="526"/>
        <end position="548"/>
    </location>
</feature>
<evidence type="ECO:0000256" key="7">
    <source>
        <dbReference type="ARBA" id="ARBA00022833"/>
    </source>
</evidence>
<dbReference type="InterPro" id="IPR015940">
    <property type="entry name" value="UBA"/>
</dbReference>
<keyword evidence="9" id="KW-0833">Ubl conjugation pathway</keyword>